<protein>
    <submittedName>
        <fullName evidence="1">Uncharacterized protein</fullName>
    </submittedName>
</protein>
<evidence type="ECO:0000313" key="2">
    <source>
        <dbReference type="Proteomes" id="UP001177021"/>
    </source>
</evidence>
<proteinExistence type="predicted"/>
<gene>
    <name evidence="1" type="ORF">MILVUS5_LOCUS13926</name>
</gene>
<keyword evidence="2" id="KW-1185">Reference proteome</keyword>
<comment type="caution">
    <text evidence="1">The sequence shown here is derived from an EMBL/GenBank/DDBJ whole genome shotgun (WGS) entry which is preliminary data.</text>
</comment>
<accession>A0ACB0JMT2</accession>
<dbReference type="EMBL" id="CASHSV030000055">
    <property type="protein sequence ID" value="CAJ2644978.1"/>
    <property type="molecule type" value="Genomic_DNA"/>
</dbReference>
<evidence type="ECO:0000313" key="1">
    <source>
        <dbReference type="EMBL" id="CAJ2644978.1"/>
    </source>
</evidence>
<reference evidence="1" key="1">
    <citation type="submission" date="2023-10" db="EMBL/GenBank/DDBJ databases">
        <authorList>
            <person name="Rodriguez Cubillos JULIANA M."/>
            <person name="De Vega J."/>
        </authorList>
    </citation>
    <scope>NUCLEOTIDE SEQUENCE</scope>
</reference>
<dbReference type="Proteomes" id="UP001177021">
    <property type="component" value="Unassembled WGS sequence"/>
</dbReference>
<name>A0ACB0JMT2_TRIPR</name>
<organism evidence="1 2">
    <name type="scientific">Trifolium pratense</name>
    <name type="common">Red clover</name>
    <dbReference type="NCBI Taxonomy" id="57577"/>
    <lineage>
        <taxon>Eukaryota</taxon>
        <taxon>Viridiplantae</taxon>
        <taxon>Streptophyta</taxon>
        <taxon>Embryophyta</taxon>
        <taxon>Tracheophyta</taxon>
        <taxon>Spermatophyta</taxon>
        <taxon>Magnoliopsida</taxon>
        <taxon>eudicotyledons</taxon>
        <taxon>Gunneridae</taxon>
        <taxon>Pentapetalae</taxon>
        <taxon>rosids</taxon>
        <taxon>fabids</taxon>
        <taxon>Fabales</taxon>
        <taxon>Fabaceae</taxon>
        <taxon>Papilionoideae</taxon>
        <taxon>50 kb inversion clade</taxon>
        <taxon>NPAAA clade</taxon>
        <taxon>Hologalegina</taxon>
        <taxon>IRL clade</taxon>
        <taxon>Trifolieae</taxon>
        <taxon>Trifolium</taxon>
    </lineage>
</organism>
<sequence length="49" mass="5919">MIRKAITRERIEDDKRDIYNKYEGIYHILSTTTNHIVSPLAQRRDFLVQ</sequence>